<reference evidence="4 5" key="1">
    <citation type="journal article" date="2007" name="Nat. Biotechnol.">
        <title>Genome sequence of the lignocellulose-bioconverting and xylose-fermenting yeast Pichia stipitis.</title>
        <authorList>
            <person name="Jeffries T.W."/>
            <person name="Grigoriev I.V."/>
            <person name="Grimwood J."/>
            <person name="Laplaza J.M."/>
            <person name="Aerts A."/>
            <person name="Salamov A."/>
            <person name="Schmutz J."/>
            <person name="Lindquist E."/>
            <person name="Dehal P."/>
            <person name="Shapiro H."/>
            <person name="Jin Y.S."/>
            <person name="Passoth V."/>
            <person name="Richardson P.M."/>
        </authorList>
    </citation>
    <scope>NUCLEOTIDE SEQUENCE [LARGE SCALE GENOMIC DNA]</scope>
    <source>
        <strain evidence="5">ATCC 58785 / CBS 6054 / NBRC 10063 / NRRL Y-11545</strain>
    </source>
</reference>
<dbReference type="SUPFAM" id="SSF53032">
    <property type="entry name" value="tRNA-intron endonuclease catalytic domain-like"/>
    <property type="match status" value="1"/>
</dbReference>
<evidence type="ECO:0000313" key="5">
    <source>
        <dbReference type="Proteomes" id="UP000002258"/>
    </source>
</evidence>
<dbReference type="Gene3D" id="3.40.1350.10">
    <property type="match status" value="1"/>
</dbReference>
<dbReference type="InterPro" id="IPR036167">
    <property type="entry name" value="tRNA_intron_Endo_cat-like_sf"/>
</dbReference>
<evidence type="ECO:0000256" key="2">
    <source>
        <dbReference type="ARBA" id="ARBA00022694"/>
    </source>
</evidence>
<dbReference type="EMBL" id="CP000500">
    <property type="protein sequence ID" value="ABN67814.2"/>
    <property type="molecule type" value="Genomic_DNA"/>
</dbReference>
<evidence type="ECO:0000259" key="3">
    <source>
        <dbReference type="Pfam" id="PF09631"/>
    </source>
</evidence>
<dbReference type="KEGG" id="pic:PICST_61790"/>
<dbReference type="GO" id="GO:0003676">
    <property type="term" value="F:nucleic acid binding"/>
    <property type="evidence" value="ECO:0007669"/>
    <property type="project" value="InterPro"/>
</dbReference>
<keyword evidence="5" id="KW-1185">Reference proteome</keyword>
<dbReference type="PANTHER" id="PTHR28518:SF1">
    <property type="entry name" value="TRNA-SPLICING ENDONUCLEASE SUBUNIT SEN15"/>
    <property type="match status" value="1"/>
</dbReference>
<dbReference type="RefSeq" id="XP_001385843.2">
    <property type="nucleotide sequence ID" value="XM_001385806.1"/>
</dbReference>
<proteinExistence type="inferred from homology"/>
<dbReference type="FunCoup" id="A3LXI8">
    <property type="interactions" value="92"/>
</dbReference>
<dbReference type="InterPro" id="IPR018593">
    <property type="entry name" value="tRNA-endonuc_su_Sen15"/>
</dbReference>
<dbReference type="Pfam" id="PF09631">
    <property type="entry name" value="Sen15"/>
    <property type="match status" value="1"/>
</dbReference>
<dbReference type="HOGENOM" id="CLU_083361_2_0_1"/>
<feature type="domain" description="tRNA-splicing endonuclease subunit Sen15" evidence="3">
    <location>
        <begin position="6"/>
        <end position="112"/>
    </location>
</feature>
<accession>A3LXI8</accession>
<keyword evidence="2" id="KW-0819">tRNA processing</keyword>
<dbReference type="InterPro" id="IPR011856">
    <property type="entry name" value="tRNA_endonuc-like_dom_sf"/>
</dbReference>
<protein>
    <recommendedName>
        <fullName evidence="3">tRNA-splicing endonuclease subunit Sen15 domain-containing protein</fullName>
    </recommendedName>
</protein>
<dbReference type="GO" id="GO:0000379">
    <property type="term" value="P:tRNA-type intron splice site recognition and cleavage"/>
    <property type="evidence" value="ECO:0007669"/>
    <property type="project" value="InterPro"/>
</dbReference>
<sequence length="112" mass="12604">MSLGEQVHTNLVHYNLWTGVRLHDVDGDVTFVSGIPPSKLSSSDSKNQKEWVVPRSLIQNSSISVSEIANWFSAIARLDQQRPRRVTIGIVNDDGTIVYYFIHDGVVEPRQN</sequence>
<comment type="similarity">
    <text evidence="1">Belongs to the SEN15 family.</text>
</comment>
<dbReference type="Proteomes" id="UP000002258">
    <property type="component" value="Chromosome 6"/>
</dbReference>
<dbReference type="GO" id="GO:0000214">
    <property type="term" value="C:tRNA-intron endonuclease complex"/>
    <property type="evidence" value="ECO:0007669"/>
    <property type="project" value="InterPro"/>
</dbReference>
<dbReference type="InParanoid" id="A3LXI8"/>
<dbReference type="OMA" id="VYYFVYK"/>
<gene>
    <name evidence="4" type="ORF">PICST_61790</name>
</gene>
<dbReference type="STRING" id="322104.A3LXI8"/>
<evidence type="ECO:0000313" key="4">
    <source>
        <dbReference type="EMBL" id="ABN67814.2"/>
    </source>
</evidence>
<dbReference type="GeneID" id="4840344"/>
<dbReference type="OrthoDB" id="10002170at2759"/>
<organism evidence="4 5">
    <name type="scientific">Scheffersomyces stipitis (strain ATCC 58785 / CBS 6054 / NBRC 10063 / NRRL Y-11545)</name>
    <name type="common">Yeast</name>
    <name type="synonym">Pichia stipitis</name>
    <dbReference type="NCBI Taxonomy" id="322104"/>
    <lineage>
        <taxon>Eukaryota</taxon>
        <taxon>Fungi</taxon>
        <taxon>Dikarya</taxon>
        <taxon>Ascomycota</taxon>
        <taxon>Saccharomycotina</taxon>
        <taxon>Pichiomycetes</taxon>
        <taxon>Debaryomycetaceae</taxon>
        <taxon>Scheffersomyces</taxon>
    </lineage>
</organism>
<dbReference type="InterPro" id="IPR042777">
    <property type="entry name" value="Sen15_fungi"/>
</dbReference>
<dbReference type="AlphaFoldDB" id="A3LXI8"/>
<evidence type="ECO:0000256" key="1">
    <source>
        <dbReference type="ARBA" id="ARBA00006091"/>
    </source>
</evidence>
<dbReference type="eggNOG" id="ENOG502SC4F">
    <property type="taxonomic scope" value="Eukaryota"/>
</dbReference>
<name>A3LXI8_PICST</name>
<dbReference type="PANTHER" id="PTHR28518">
    <property type="entry name" value="TRNA-SPLICING ENDONUCLEASE SUBUNIT SEN15"/>
    <property type="match status" value="1"/>
</dbReference>
<dbReference type="GO" id="GO:0000213">
    <property type="term" value="F:tRNA-intron lyase activity"/>
    <property type="evidence" value="ECO:0007669"/>
    <property type="project" value="TreeGrafter"/>
</dbReference>